<evidence type="ECO:0000256" key="1">
    <source>
        <dbReference type="SAM" id="Phobius"/>
    </source>
</evidence>
<name>A0ABV9PV22_9BACL</name>
<feature type="transmembrane region" description="Helical" evidence="1">
    <location>
        <begin position="317"/>
        <end position="335"/>
    </location>
</feature>
<reference evidence="4" key="1">
    <citation type="journal article" date="2019" name="Int. J. Syst. Evol. Microbiol.">
        <title>The Global Catalogue of Microorganisms (GCM) 10K type strain sequencing project: providing services to taxonomists for standard genome sequencing and annotation.</title>
        <authorList>
            <consortium name="The Broad Institute Genomics Platform"/>
            <consortium name="The Broad Institute Genome Sequencing Center for Infectious Disease"/>
            <person name="Wu L."/>
            <person name="Ma J."/>
        </authorList>
    </citation>
    <scope>NUCLEOTIDE SEQUENCE [LARGE SCALE GENOMIC DNA]</scope>
    <source>
        <strain evidence="4">WYCCWR 12678</strain>
    </source>
</reference>
<dbReference type="SUPFAM" id="SSF53649">
    <property type="entry name" value="Alkaline phosphatase-like"/>
    <property type="match status" value="1"/>
</dbReference>
<proteinExistence type="predicted"/>
<dbReference type="RefSeq" id="WP_380023814.1">
    <property type="nucleotide sequence ID" value="NZ_JBHSHC010000013.1"/>
</dbReference>
<feature type="chain" id="PRO_5045338054" evidence="2">
    <location>
        <begin position="27"/>
        <end position="643"/>
    </location>
</feature>
<keyword evidence="4" id="KW-1185">Reference proteome</keyword>
<evidence type="ECO:0000313" key="4">
    <source>
        <dbReference type="Proteomes" id="UP001596002"/>
    </source>
</evidence>
<protein>
    <submittedName>
        <fullName evidence="3">Uncharacterized protein</fullName>
    </submittedName>
</protein>
<dbReference type="EMBL" id="JBHSHC010000013">
    <property type="protein sequence ID" value="MFC4766111.1"/>
    <property type="molecule type" value="Genomic_DNA"/>
</dbReference>
<feature type="transmembrane region" description="Helical" evidence="1">
    <location>
        <begin position="341"/>
        <end position="359"/>
    </location>
</feature>
<evidence type="ECO:0000256" key="2">
    <source>
        <dbReference type="SAM" id="SignalP"/>
    </source>
</evidence>
<dbReference type="InterPro" id="IPR017850">
    <property type="entry name" value="Alkaline_phosphatase_core_sf"/>
</dbReference>
<gene>
    <name evidence="3" type="ORF">ACFO8Q_01690</name>
</gene>
<comment type="caution">
    <text evidence="3">The sequence shown here is derived from an EMBL/GenBank/DDBJ whole genome shotgun (WGS) entry which is preliminary data.</text>
</comment>
<keyword evidence="1" id="KW-0812">Transmembrane</keyword>
<keyword evidence="1" id="KW-1133">Transmembrane helix</keyword>
<feature type="transmembrane region" description="Helical" evidence="1">
    <location>
        <begin position="283"/>
        <end position="305"/>
    </location>
</feature>
<feature type="transmembrane region" description="Helical" evidence="1">
    <location>
        <begin position="604"/>
        <end position="623"/>
    </location>
</feature>
<evidence type="ECO:0000313" key="3">
    <source>
        <dbReference type="EMBL" id="MFC4766111.1"/>
    </source>
</evidence>
<feature type="signal peptide" evidence="2">
    <location>
        <begin position="1"/>
        <end position="26"/>
    </location>
</feature>
<feature type="transmembrane region" description="Helical" evidence="1">
    <location>
        <begin position="366"/>
        <end position="383"/>
    </location>
</feature>
<sequence length="643" mass="69780">MKRSVGIAVSALLAFFCLFQAAPASALSFDENQAILVIAPGLSWETISPDRTPHLFQMMQSGGAANMTLPFRGNDETGYLAVKSGGRGTADSSALLDAITESGGRVATIGQTTDYNQLYNEYLSLSEHTNFLIVEPAKLMSLTAKRNAMSTVQLQKEYMNELTELDRFIGKLLNVTDRNHLLIVANPVSFAEGGIGYQPAGVVLMDGGGVEPNSLLASNSTRHEGIVTTFDIAPTVLSHLGLSPYIKGGLGQGIGSIPSEIPSQLFLRNQIQNLTLLNEFRPYLVKGYVCIMIFLLITAAGFRLLNLRKPRWVDHSLTGFLALPAVYLVYPLLGFSPPREMVIKLILLLALTWTCLAFLRTLRTRLLAISSVAVGLILFDMLRQGRLMKFSAMGYDLLGGARFYGIGNEYMGIGLGASLLVYFLLQKQYPHHLNRVRILGGIGFAAMTYLLAAPQFGTNAGGALAAALTYLYVVVTEARVPIFKNRWMWVFGGTLLALGGMSVLNAAVSPADQTHIGRAVTLLLGGEFGEFKQMAIRKWAMNWWLLDVSVWGKLFLAVLMLLMLDLLRPNLFRGLPEGTTSGSIAPCFLVGGTSVFLLNDSGVLAAAGLMVFGAVGILTQAVMEERIVTDTGLQDEMLKERTS</sequence>
<feature type="transmembrane region" description="Helical" evidence="1">
    <location>
        <begin position="487"/>
        <end position="508"/>
    </location>
</feature>
<keyword evidence="2" id="KW-0732">Signal</keyword>
<organism evidence="3 4">
    <name type="scientific">Effusibacillus consociatus</name>
    <dbReference type="NCBI Taxonomy" id="1117041"/>
    <lineage>
        <taxon>Bacteria</taxon>
        <taxon>Bacillati</taxon>
        <taxon>Bacillota</taxon>
        <taxon>Bacilli</taxon>
        <taxon>Bacillales</taxon>
        <taxon>Alicyclobacillaceae</taxon>
        <taxon>Effusibacillus</taxon>
    </lineage>
</organism>
<feature type="transmembrane region" description="Helical" evidence="1">
    <location>
        <begin position="436"/>
        <end position="452"/>
    </location>
</feature>
<accession>A0ABV9PV22</accession>
<dbReference type="Proteomes" id="UP001596002">
    <property type="component" value="Unassembled WGS sequence"/>
</dbReference>
<feature type="transmembrane region" description="Helical" evidence="1">
    <location>
        <begin position="548"/>
        <end position="567"/>
    </location>
</feature>
<keyword evidence="1" id="KW-0472">Membrane</keyword>
<feature type="transmembrane region" description="Helical" evidence="1">
    <location>
        <begin position="403"/>
        <end position="424"/>
    </location>
</feature>